<evidence type="ECO:0000256" key="3">
    <source>
        <dbReference type="SAM" id="Coils"/>
    </source>
</evidence>
<dbReference type="InterPro" id="IPR027417">
    <property type="entry name" value="P-loop_NTPase"/>
</dbReference>
<dbReference type="CDD" id="cd03221">
    <property type="entry name" value="ABCF_EF-3"/>
    <property type="match status" value="2"/>
</dbReference>
<feature type="domain" description="ABC transporter" evidence="4">
    <location>
        <begin position="323"/>
        <end position="541"/>
    </location>
</feature>
<keyword evidence="2" id="KW-0067">ATP-binding</keyword>
<sequence length="631" mass="72912">MAIITVNNVTKSYGIDIILQNISFIVNEKDKIGVIGKNGAGKSTLFNLLAGFTEPDSGAISISANKIGYLQQNTLIDSEKSIYEEVKTVFDEIFQLEKQIKSLEEKISQTKDSHLLNKLFLEYSFLTDKYMELDGYSVESKIRGVLNGLGFDVSQFDTPVSNLSGGQKTRLMLAKTLLSNPDVLLLDEPTNHLDISSIEWLEQYLKFYSGTILIISHDRYFLDKIVSRIFEIENTKLLVYEGNYTEYLKRKTLETKAKLKAYEEQQKEIKRIKSIIQIQKNRRTEKSVKMAKSKQKLLEKMEIIEKPVINNRSFNLRFDFDLESGNDVLTVKNLSLSFDRQVFSNVSFEIKKGEKIALLGPNGIGKSSLLKILVGEIDNFEGEIKFGTNIITGYYEQEFKSLHDEKTVIDEIWDENPYLTQTEVRTLLASFLFKEEDVFKTVSVLSGGEKARLSLLKLILSKANFLLMDEPTNHLDLKAKEVLEEALLDYTGTLLFVSHDRYFIDKIATKVMVLTPQGVEVYLGNYSYYIEKKNQLNEKKEEKILKKTKTQIKNERYKERLAKLKLKQQKEYLKNLENSIYQAEERIKYLEEKMCDVKIYKTGEIVEIQKEYNALKSKLEQMYEEWENLSG</sequence>
<proteinExistence type="predicted"/>
<dbReference type="Gene3D" id="1.10.287.380">
    <property type="entry name" value="Valyl-tRNA synthetase, C-terminal domain"/>
    <property type="match status" value="1"/>
</dbReference>
<dbReference type="InterPro" id="IPR032781">
    <property type="entry name" value="ABC_tran_Xtn"/>
</dbReference>
<keyword evidence="3" id="KW-0175">Coiled coil</keyword>
<dbReference type="EMBL" id="CP002032">
    <property type="protein sequence ID" value="ADH60356.1"/>
    <property type="molecule type" value="Genomic_DNA"/>
</dbReference>
<dbReference type="Gene3D" id="3.40.50.300">
    <property type="entry name" value="P-loop containing nucleotide triphosphate hydrolases"/>
    <property type="match status" value="2"/>
</dbReference>
<accession>A0ABM5LNT9</accession>
<dbReference type="SMART" id="SM00382">
    <property type="entry name" value="AAA"/>
    <property type="match status" value="2"/>
</dbReference>
<keyword evidence="6" id="KW-1185">Reference proteome</keyword>
<dbReference type="SUPFAM" id="SSF52540">
    <property type="entry name" value="P-loop containing nucleoside triphosphate hydrolases"/>
    <property type="match status" value="2"/>
</dbReference>
<dbReference type="InterPro" id="IPR003593">
    <property type="entry name" value="AAA+_ATPase"/>
</dbReference>
<name>A0ABM5LNT9_THEM3</name>
<feature type="coiled-coil region" evidence="3">
    <location>
        <begin position="547"/>
        <end position="629"/>
    </location>
</feature>
<dbReference type="InterPro" id="IPR051309">
    <property type="entry name" value="ABCF_ATPase"/>
</dbReference>
<dbReference type="RefSeq" id="WP_013149928.1">
    <property type="nucleotide sequence ID" value="NC_014209.1"/>
</dbReference>
<dbReference type="Pfam" id="PF12848">
    <property type="entry name" value="ABC_tran_Xtn"/>
    <property type="match status" value="1"/>
</dbReference>
<evidence type="ECO:0000256" key="2">
    <source>
        <dbReference type="ARBA" id="ARBA00022840"/>
    </source>
</evidence>
<feature type="domain" description="ABC transporter" evidence="4">
    <location>
        <begin position="4"/>
        <end position="259"/>
    </location>
</feature>
<feature type="coiled-coil region" evidence="3">
    <location>
        <begin position="86"/>
        <end position="113"/>
    </location>
</feature>
<dbReference type="InterPro" id="IPR037118">
    <property type="entry name" value="Val-tRNA_synth_C_sf"/>
</dbReference>
<keyword evidence="1" id="KW-0547">Nucleotide-binding</keyword>
<evidence type="ECO:0000259" key="4">
    <source>
        <dbReference type="PROSITE" id="PS50893"/>
    </source>
</evidence>
<reference evidence="5 6" key="1">
    <citation type="submission" date="2010-05" db="EMBL/GenBank/DDBJ databases">
        <title>Complete sequence of Thermoanaerobacter mathranii subsp. mathranii mathranii str. A3.</title>
        <authorList>
            <consortium name="US DOE Joint Genome Institute"/>
            <person name="Lucas S."/>
            <person name="Copeland A."/>
            <person name="Lapidus A."/>
            <person name="Cheng J.-F."/>
            <person name="Bruce D."/>
            <person name="Goodwin L."/>
            <person name="Pitluck S."/>
            <person name="Held B."/>
            <person name="Detter J.C."/>
            <person name="Han C."/>
            <person name="Tapia R."/>
            <person name="Land M."/>
            <person name="Hauser L."/>
            <person name="Kyrpides N."/>
            <person name="Mikhailova N."/>
            <person name="Zhou J."/>
            <person name="Hemme C."/>
            <person name="Woyke T."/>
        </authorList>
    </citation>
    <scope>NUCLEOTIDE SEQUENCE [LARGE SCALE GENOMIC DNA]</scope>
    <source>
        <strain evidence="5 6">A3</strain>
    </source>
</reference>
<gene>
    <name evidence="5" type="ordered locus">Tmath_0603</name>
</gene>
<organism evidence="5 6">
    <name type="scientific">Thermoanaerobacter mathranii subsp. mathranii (strain DSM 11426 / CCUG 53645 / CIP 108742 / A3)</name>
    <dbReference type="NCBI Taxonomy" id="583358"/>
    <lineage>
        <taxon>Bacteria</taxon>
        <taxon>Bacillati</taxon>
        <taxon>Bacillota</taxon>
        <taxon>Clostridia</taxon>
        <taxon>Thermoanaerobacterales</taxon>
        <taxon>Thermoanaerobacteraceae</taxon>
        <taxon>Thermoanaerobacter</taxon>
    </lineage>
</organism>
<dbReference type="Pfam" id="PF16326">
    <property type="entry name" value="ABC_tran_CTD"/>
    <property type="match status" value="1"/>
</dbReference>
<dbReference type="PANTHER" id="PTHR42855:SF2">
    <property type="entry name" value="DRUG RESISTANCE ABC TRANSPORTER,ATP-BINDING PROTEIN"/>
    <property type="match status" value="1"/>
</dbReference>
<evidence type="ECO:0000313" key="6">
    <source>
        <dbReference type="Proteomes" id="UP000002064"/>
    </source>
</evidence>
<evidence type="ECO:0000313" key="5">
    <source>
        <dbReference type="EMBL" id="ADH60356.1"/>
    </source>
</evidence>
<dbReference type="PANTHER" id="PTHR42855">
    <property type="entry name" value="ABC TRANSPORTER ATP-BINDING SUBUNIT"/>
    <property type="match status" value="1"/>
</dbReference>
<dbReference type="InterPro" id="IPR003439">
    <property type="entry name" value="ABC_transporter-like_ATP-bd"/>
</dbReference>
<dbReference type="InterPro" id="IPR032524">
    <property type="entry name" value="ABC_tran_C"/>
</dbReference>
<dbReference type="PROSITE" id="PS00211">
    <property type="entry name" value="ABC_TRANSPORTER_1"/>
    <property type="match status" value="2"/>
</dbReference>
<dbReference type="Pfam" id="PF00005">
    <property type="entry name" value="ABC_tran"/>
    <property type="match status" value="2"/>
</dbReference>
<dbReference type="PROSITE" id="PS50893">
    <property type="entry name" value="ABC_TRANSPORTER_2"/>
    <property type="match status" value="2"/>
</dbReference>
<protein>
    <submittedName>
        <fullName evidence="5">ABC transporter related protein</fullName>
    </submittedName>
</protein>
<evidence type="ECO:0000256" key="1">
    <source>
        <dbReference type="ARBA" id="ARBA00022741"/>
    </source>
</evidence>
<dbReference type="InterPro" id="IPR017871">
    <property type="entry name" value="ABC_transporter-like_CS"/>
</dbReference>
<dbReference type="Proteomes" id="UP000002064">
    <property type="component" value="Chromosome"/>
</dbReference>